<accession>A0A0G3HEY4</accession>
<gene>
    <name evidence="1" type="ORF">CTEST_11395</name>
</gene>
<dbReference type="Proteomes" id="UP000035540">
    <property type="component" value="Chromosome"/>
</dbReference>
<dbReference type="KEGG" id="cted:CTEST_11395"/>
<dbReference type="AlphaFoldDB" id="A0A0G3HEY4"/>
<name>A0A0G3HEY4_9CORY</name>
<dbReference type="OrthoDB" id="4381340at2"/>
<dbReference type="RefSeq" id="WP_052844386.1">
    <property type="nucleotide sequence ID" value="NZ_CP011545.1"/>
</dbReference>
<protein>
    <submittedName>
        <fullName evidence="1">Uncharacterized protein</fullName>
    </submittedName>
</protein>
<reference evidence="2" key="2">
    <citation type="submission" date="2015-05" db="EMBL/GenBank/DDBJ databases">
        <title>Complete genome sequence of Corynebacterium testudinoris DSM 44614, recovered from necrotic lesions in the mouth of a tortoise.</title>
        <authorList>
            <person name="Ruckert C."/>
            <person name="Albersmeier A."/>
            <person name="Winkler A."/>
            <person name="Tauch A."/>
        </authorList>
    </citation>
    <scope>NUCLEOTIDE SEQUENCE [LARGE SCALE GENOMIC DNA]</scope>
    <source>
        <strain evidence="2">DSM 44614</strain>
    </source>
</reference>
<organism evidence="1 2">
    <name type="scientific">Corynebacterium testudinoris</name>
    <dbReference type="NCBI Taxonomy" id="136857"/>
    <lineage>
        <taxon>Bacteria</taxon>
        <taxon>Bacillati</taxon>
        <taxon>Actinomycetota</taxon>
        <taxon>Actinomycetes</taxon>
        <taxon>Mycobacteriales</taxon>
        <taxon>Corynebacteriaceae</taxon>
        <taxon>Corynebacterium</taxon>
    </lineage>
</organism>
<reference evidence="1 2" key="1">
    <citation type="journal article" date="2015" name="Genome Announc.">
        <title>Complete Genome Sequence of the Type Strain Corynebacterium testudinoris DSM 44614, Recovered from Necrotic Lesions in the Mouth of a Tortoise.</title>
        <authorList>
            <person name="Ruckert C."/>
            <person name="Kriete M."/>
            <person name="Jaenicke S."/>
            <person name="Winkler A."/>
            <person name="Tauch A."/>
        </authorList>
    </citation>
    <scope>NUCLEOTIDE SEQUENCE [LARGE SCALE GENOMIC DNA]</scope>
    <source>
        <strain evidence="1 2">DSM 44614</strain>
    </source>
</reference>
<keyword evidence="2" id="KW-1185">Reference proteome</keyword>
<proteinExistence type="predicted"/>
<dbReference type="PATRIC" id="fig|136857.5.peg.2249"/>
<evidence type="ECO:0000313" key="2">
    <source>
        <dbReference type="Proteomes" id="UP000035540"/>
    </source>
</evidence>
<evidence type="ECO:0000313" key="1">
    <source>
        <dbReference type="EMBL" id="AKK09687.1"/>
    </source>
</evidence>
<sequence>MPIASEESGRITLCPDYGSAWGLWSDSPLSAPKAGELLTPTHFQFSEDLTAALRLWIDQWRLNYADAPETSSPSWRYGFDRESWAKDGDEIARLIGEELSGFEVDRLYRLYLKDPVRSSDVE</sequence>
<dbReference type="EMBL" id="CP011545">
    <property type="protein sequence ID" value="AKK09687.1"/>
    <property type="molecule type" value="Genomic_DNA"/>
</dbReference>